<evidence type="ECO:0000313" key="3">
    <source>
        <dbReference type="Proteomes" id="UP000265520"/>
    </source>
</evidence>
<comment type="caution">
    <text evidence="2">The sequence shown here is derived from an EMBL/GenBank/DDBJ whole genome shotgun (WGS) entry which is preliminary data.</text>
</comment>
<name>A0A392SN86_9FABA</name>
<proteinExistence type="predicted"/>
<feature type="region of interest" description="Disordered" evidence="1">
    <location>
        <begin position="1"/>
        <end position="52"/>
    </location>
</feature>
<dbReference type="AlphaFoldDB" id="A0A392SN86"/>
<feature type="non-terminal residue" evidence="2">
    <location>
        <position position="52"/>
    </location>
</feature>
<evidence type="ECO:0000256" key="1">
    <source>
        <dbReference type="SAM" id="MobiDB-lite"/>
    </source>
</evidence>
<sequence length="52" mass="6010">MYEGPPEEVPLNQTLKRPGKNILTSPYWTSTREVAPPTRKGSRGYHDFYLET</sequence>
<evidence type="ECO:0000313" key="2">
    <source>
        <dbReference type="EMBL" id="MCI50341.1"/>
    </source>
</evidence>
<dbReference type="EMBL" id="LXQA010415029">
    <property type="protein sequence ID" value="MCI50341.1"/>
    <property type="molecule type" value="Genomic_DNA"/>
</dbReference>
<feature type="compositionally biased region" description="Polar residues" evidence="1">
    <location>
        <begin position="22"/>
        <end position="32"/>
    </location>
</feature>
<accession>A0A392SN86</accession>
<keyword evidence="3" id="KW-1185">Reference proteome</keyword>
<protein>
    <submittedName>
        <fullName evidence="2">Uncharacterized protein</fullName>
    </submittedName>
</protein>
<dbReference type="Proteomes" id="UP000265520">
    <property type="component" value="Unassembled WGS sequence"/>
</dbReference>
<organism evidence="2 3">
    <name type="scientific">Trifolium medium</name>
    <dbReference type="NCBI Taxonomy" id="97028"/>
    <lineage>
        <taxon>Eukaryota</taxon>
        <taxon>Viridiplantae</taxon>
        <taxon>Streptophyta</taxon>
        <taxon>Embryophyta</taxon>
        <taxon>Tracheophyta</taxon>
        <taxon>Spermatophyta</taxon>
        <taxon>Magnoliopsida</taxon>
        <taxon>eudicotyledons</taxon>
        <taxon>Gunneridae</taxon>
        <taxon>Pentapetalae</taxon>
        <taxon>rosids</taxon>
        <taxon>fabids</taxon>
        <taxon>Fabales</taxon>
        <taxon>Fabaceae</taxon>
        <taxon>Papilionoideae</taxon>
        <taxon>50 kb inversion clade</taxon>
        <taxon>NPAAA clade</taxon>
        <taxon>Hologalegina</taxon>
        <taxon>IRL clade</taxon>
        <taxon>Trifolieae</taxon>
        <taxon>Trifolium</taxon>
    </lineage>
</organism>
<reference evidence="2 3" key="1">
    <citation type="journal article" date="2018" name="Front. Plant Sci.">
        <title>Red Clover (Trifolium pratense) and Zigzag Clover (T. medium) - A Picture of Genomic Similarities and Differences.</title>
        <authorList>
            <person name="Dluhosova J."/>
            <person name="Istvanek J."/>
            <person name="Nedelnik J."/>
            <person name="Repkova J."/>
        </authorList>
    </citation>
    <scope>NUCLEOTIDE SEQUENCE [LARGE SCALE GENOMIC DNA]</scope>
    <source>
        <strain evidence="3">cv. 10/8</strain>
        <tissue evidence="2">Leaf</tissue>
    </source>
</reference>